<accession>A0A9X1PBV7</accession>
<dbReference type="Proteomes" id="UP001139700">
    <property type="component" value="Unassembled WGS sequence"/>
</dbReference>
<evidence type="ECO:0000313" key="4">
    <source>
        <dbReference type="EMBL" id="MCF0041687.1"/>
    </source>
</evidence>
<proteinExistence type="predicted"/>
<feature type="domain" description="Secretion system C-terminal sorting" evidence="2">
    <location>
        <begin position="625"/>
        <end position="694"/>
    </location>
</feature>
<dbReference type="Pfam" id="PF20597">
    <property type="entry name" value="pAdhesive_15"/>
    <property type="match status" value="1"/>
</dbReference>
<dbReference type="NCBIfam" id="TIGR04215">
    <property type="entry name" value="choice_anch_A"/>
    <property type="match status" value="1"/>
</dbReference>
<sequence>MSAKILLVTLLASIALNLNDARAQSPTSAAKRFNIFVKGDATFTSNETEGPVAIGGNLTTNQYQISFNKNHGVFFVGSASIGLAVRGGVKLNSGSLTVNGDNYVKIGQCAPSDANVATPLRIWYKDNNNAESTIRITGNTAGYSDTPNITINANVNSWSPKVGDNENPICENVFGTAANQIDIDGAFTTFMKRSTQLKEMTDNLAIRDQNGNIITGMETGPYLDPSKIGNNPKIIVNPNAINVLTVSAAVWDKIGNTNIEGIPQGPQLGDASYTGPFALIINIIDFPTFAASKGNNPIINFPSVGGLSDPQGSYVIYNFPDATDKLVLGGNTPIHGTIFAPCANLIKENNGNINGQIIAKSFVHTRDEVHFWPFLPSIPEPIEKAIEVTVVSKCINNAPWLEYTITPNYPATGETAKIEWLNSENNVIQEDTERPLTGSILFPGAAVDENGAGIAWPGWEKDGEKWVEVTDRYSSILDDGAKVRITVTPWKTVEVTYPASTSDGKCFTSPPPSGSLPVTLASFTAKNENCDVQLKWTVTESKDFSHFVVQRSTDAKNFISLSRINYSAKQNTYAYNDAPYSREIAPSKNYYYRLQQVDTDETFEYSAIRSVEAGACDTRLSVDFYPNPSQDELTVKSYSAVKKLEILTLGGKQVYQTMPGQDQTELKVNVQAFATGMYIVNIVNAEGKYSSKIVKK</sequence>
<dbReference type="InterPro" id="IPR026444">
    <property type="entry name" value="Secre_tail"/>
</dbReference>
<dbReference type="InterPro" id="IPR013783">
    <property type="entry name" value="Ig-like_fold"/>
</dbReference>
<evidence type="ECO:0000259" key="3">
    <source>
        <dbReference type="Pfam" id="PF20597"/>
    </source>
</evidence>
<reference evidence="4" key="1">
    <citation type="submission" date="2021-12" db="EMBL/GenBank/DDBJ databases">
        <title>Novel species in genus Dyadobacter.</title>
        <authorList>
            <person name="Ma C."/>
        </authorList>
    </citation>
    <scope>NUCLEOTIDE SEQUENCE</scope>
    <source>
        <strain evidence="4">CY399</strain>
    </source>
</reference>
<comment type="caution">
    <text evidence="4">The sequence shown here is derived from an EMBL/GenBank/DDBJ whole genome shotgun (WGS) entry which is preliminary data.</text>
</comment>
<evidence type="ECO:0000256" key="1">
    <source>
        <dbReference type="SAM" id="SignalP"/>
    </source>
</evidence>
<keyword evidence="5" id="KW-1185">Reference proteome</keyword>
<dbReference type="NCBIfam" id="TIGR04183">
    <property type="entry name" value="Por_Secre_tail"/>
    <property type="match status" value="1"/>
</dbReference>
<dbReference type="Pfam" id="PF18962">
    <property type="entry name" value="Por_Secre_tail"/>
    <property type="match status" value="1"/>
</dbReference>
<dbReference type="InterPro" id="IPR026588">
    <property type="entry name" value="Choice_anch_A"/>
</dbReference>
<protein>
    <submittedName>
        <fullName evidence="4">Choice-of-anchor A family protein</fullName>
    </submittedName>
</protein>
<name>A0A9X1PBV7_9BACT</name>
<dbReference type="Gene3D" id="2.60.40.10">
    <property type="entry name" value="Immunoglobulins"/>
    <property type="match status" value="1"/>
</dbReference>
<feature type="domain" description="Choice-of-anchor A" evidence="3">
    <location>
        <begin position="26"/>
        <end position="371"/>
    </location>
</feature>
<evidence type="ECO:0000259" key="2">
    <source>
        <dbReference type="Pfam" id="PF18962"/>
    </source>
</evidence>
<dbReference type="RefSeq" id="WP_234614501.1">
    <property type="nucleotide sequence ID" value="NZ_CP098806.1"/>
</dbReference>
<keyword evidence="1" id="KW-0732">Signal</keyword>
<organism evidence="4 5">
    <name type="scientific">Dyadobacter fanqingshengii</name>
    <dbReference type="NCBI Taxonomy" id="2906443"/>
    <lineage>
        <taxon>Bacteria</taxon>
        <taxon>Pseudomonadati</taxon>
        <taxon>Bacteroidota</taxon>
        <taxon>Cytophagia</taxon>
        <taxon>Cytophagales</taxon>
        <taxon>Spirosomataceae</taxon>
        <taxon>Dyadobacter</taxon>
    </lineage>
</organism>
<feature type="chain" id="PRO_5040795876" evidence="1">
    <location>
        <begin position="24"/>
        <end position="696"/>
    </location>
</feature>
<dbReference type="EMBL" id="JAJTTA010000002">
    <property type="protein sequence ID" value="MCF0041687.1"/>
    <property type="molecule type" value="Genomic_DNA"/>
</dbReference>
<gene>
    <name evidence="4" type="ORF">LXM24_16395</name>
</gene>
<dbReference type="AlphaFoldDB" id="A0A9X1PBV7"/>
<feature type="signal peptide" evidence="1">
    <location>
        <begin position="1"/>
        <end position="23"/>
    </location>
</feature>
<evidence type="ECO:0000313" key="5">
    <source>
        <dbReference type="Proteomes" id="UP001139700"/>
    </source>
</evidence>